<dbReference type="EMBL" id="JANPWB010000014">
    <property type="protein sequence ID" value="KAJ1099080.1"/>
    <property type="molecule type" value="Genomic_DNA"/>
</dbReference>
<evidence type="ECO:0000313" key="2">
    <source>
        <dbReference type="Proteomes" id="UP001066276"/>
    </source>
</evidence>
<name>A0AAV7MFW5_PLEWA</name>
<sequence>MRRRCGRDRRQNIGGMKGGRRGPGLLLGILFRWRIGPVSRGVHFLSKVFLHTGEDERARYWPSSDRAADSGITEAPNWLFVGHFFKGRLPRRHTLVCSRGKQEQAARAHPVCCWRCIQPVMHWQMLFCFAYASLL</sequence>
<reference evidence="1" key="1">
    <citation type="journal article" date="2022" name="bioRxiv">
        <title>Sequencing and chromosome-scale assembly of the giantPleurodeles waltlgenome.</title>
        <authorList>
            <person name="Brown T."/>
            <person name="Elewa A."/>
            <person name="Iarovenko S."/>
            <person name="Subramanian E."/>
            <person name="Araus A.J."/>
            <person name="Petzold A."/>
            <person name="Susuki M."/>
            <person name="Suzuki K.-i.T."/>
            <person name="Hayashi T."/>
            <person name="Toyoda A."/>
            <person name="Oliveira C."/>
            <person name="Osipova E."/>
            <person name="Leigh N.D."/>
            <person name="Simon A."/>
            <person name="Yun M.H."/>
        </authorList>
    </citation>
    <scope>NUCLEOTIDE SEQUENCE</scope>
    <source>
        <strain evidence="1">20211129_DDA</strain>
        <tissue evidence="1">Liver</tissue>
    </source>
</reference>
<protein>
    <submittedName>
        <fullName evidence="1">Uncharacterized protein</fullName>
    </submittedName>
</protein>
<comment type="caution">
    <text evidence="1">The sequence shown here is derived from an EMBL/GenBank/DDBJ whole genome shotgun (WGS) entry which is preliminary data.</text>
</comment>
<proteinExistence type="predicted"/>
<accession>A0AAV7MFW5</accession>
<dbReference type="AlphaFoldDB" id="A0AAV7MFW5"/>
<organism evidence="1 2">
    <name type="scientific">Pleurodeles waltl</name>
    <name type="common">Iberian ribbed newt</name>
    <dbReference type="NCBI Taxonomy" id="8319"/>
    <lineage>
        <taxon>Eukaryota</taxon>
        <taxon>Metazoa</taxon>
        <taxon>Chordata</taxon>
        <taxon>Craniata</taxon>
        <taxon>Vertebrata</taxon>
        <taxon>Euteleostomi</taxon>
        <taxon>Amphibia</taxon>
        <taxon>Batrachia</taxon>
        <taxon>Caudata</taxon>
        <taxon>Salamandroidea</taxon>
        <taxon>Salamandridae</taxon>
        <taxon>Pleurodelinae</taxon>
        <taxon>Pleurodeles</taxon>
    </lineage>
</organism>
<gene>
    <name evidence="1" type="ORF">NDU88_004184</name>
</gene>
<keyword evidence="2" id="KW-1185">Reference proteome</keyword>
<evidence type="ECO:0000313" key="1">
    <source>
        <dbReference type="EMBL" id="KAJ1099080.1"/>
    </source>
</evidence>
<dbReference type="Proteomes" id="UP001066276">
    <property type="component" value="Chromosome 10"/>
</dbReference>